<feature type="region of interest" description="Disordered" evidence="1">
    <location>
        <begin position="1"/>
        <end position="57"/>
    </location>
</feature>
<evidence type="ECO:0000313" key="2">
    <source>
        <dbReference type="EMBL" id="VVB15798.1"/>
    </source>
</evidence>
<keyword evidence="3" id="KW-1185">Reference proteome</keyword>
<sequence>MIKGDKNRDIKGSKAMSESKLKLEDGKAEKTIRSEKSPRRVKGHCKPTSKRSTSIQQWKEGINQRLKPNLRHINRAQRSIKATKAKTQAIPMKLKPETQKNLTITSLKRAKS</sequence>
<proteinExistence type="predicted"/>
<feature type="compositionally biased region" description="Basic residues" evidence="1">
    <location>
        <begin position="39"/>
        <end position="49"/>
    </location>
</feature>
<dbReference type="AlphaFoldDB" id="A0A565CPZ7"/>
<comment type="caution">
    <text evidence="2">The sequence shown here is derived from an EMBL/GenBank/DDBJ whole genome shotgun (WGS) entry which is preliminary data.</text>
</comment>
<protein>
    <submittedName>
        <fullName evidence="2">Uncharacterized protein</fullName>
    </submittedName>
</protein>
<dbReference type="Proteomes" id="UP000489600">
    <property type="component" value="Unassembled WGS sequence"/>
</dbReference>
<evidence type="ECO:0000256" key="1">
    <source>
        <dbReference type="SAM" id="MobiDB-lite"/>
    </source>
</evidence>
<feature type="compositionally biased region" description="Basic and acidic residues" evidence="1">
    <location>
        <begin position="1"/>
        <end position="38"/>
    </location>
</feature>
<reference evidence="2" key="1">
    <citation type="submission" date="2019-07" db="EMBL/GenBank/DDBJ databases">
        <authorList>
            <person name="Dittberner H."/>
        </authorList>
    </citation>
    <scope>NUCLEOTIDE SEQUENCE [LARGE SCALE GENOMIC DNA]</scope>
</reference>
<dbReference type="EMBL" id="CABITT030000008">
    <property type="protein sequence ID" value="VVB15798.1"/>
    <property type="molecule type" value="Genomic_DNA"/>
</dbReference>
<accession>A0A565CPZ7</accession>
<name>A0A565CPZ7_9BRAS</name>
<evidence type="ECO:0000313" key="3">
    <source>
        <dbReference type="Proteomes" id="UP000489600"/>
    </source>
</evidence>
<organism evidence="2 3">
    <name type="scientific">Arabis nemorensis</name>
    <dbReference type="NCBI Taxonomy" id="586526"/>
    <lineage>
        <taxon>Eukaryota</taxon>
        <taxon>Viridiplantae</taxon>
        <taxon>Streptophyta</taxon>
        <taxon>Embryophyta</taxon>
        <taxon>Tracheophyta</taxon>
        <taxon>Spermatophyta</taxon>
        <taxon>Magnoliopsida</taxon>
        <taxon>eudicotyledons</taxon>
        <taxon>Gunneridae</taxon>
        <taxon>Pentapetalae</taxon>
        <taxon>rosids</taxon>
        <taxon>malvids</taxon>
        <taxon>Brassicales</taxon>
        <taxon>Brassicaceae</taxon>
        <taxon>Arabideae</taxon>
        <taxon>Arabis</taxon>
    </lineage>
</organism>
<gene>
    <name evidence="2" type="ORF">ANE_LOCUS26242</name>
</gene>